<feature type="compositionally biased region" description="Basic residues" evidence="1">
    <location>
        <begin position="9"/>
        <end position="20"/>
    </location>
</feature>
<feature type="region of interest" description="Disordered" evidence="1">
    <location>
        <begin position="1"/>
        <end position="103"/>
    </location>
</feature>
<name>A0AAF0EAS6_9BASI</name>
<gene>
    <name evidence="2" type="ORF">MEQU1_000682</name>
</gene>
<proteinExistence type="predicted"/>
<feature type="compositionally biased region" description="Acidic residues" evidence="1">
    <location>
        <begin position="74"/>
        <end position="84"/>
    </location>
</feature>
<evidence type="ECO:0000313" key="2">
    <source>
        <dbReference type="EMBL" id="WFD22020.1"/>
    </source>
</evidence>
<organism evidence="2 3">
    <name type="scientific">Malassezia equina</name>
    <dbReference type="NCBI Taxonomy" id="1381935"/>
    <lineage>
        <taxon>Eukaryota</taxon>
        <taxon>Fungi</taxon>
        <taxon>Dikarya</taxon>
        <taxon>Basidiomycota</taxon>
        <taxon>Ustilaginomycotina</taxon>
        <taxon>Malasseziomycetes</taxon>
        <taxon>Malasseziales</taxon>
        <taxon>Malasseziaceae</taxon>
        <taxon>Malassezia</taxon>
    </lineage>
</organism>
<dbReference type="Proteomes" id="UP001214415">
    <property type="component" value="Chromosome 1"/>
</dbReference>
<dbReference type="EMBL" id="CP119900">
    <property type="protein sequence ID" value="WFD22020.1"/>
    <property type="molecule type" value="Genomic_DNA"/>
</dbReference>
<evidence type="ECO:0000313" key="3">
    <source>
        <dbReference type="Proteomes" id="UP001214415"/>
    </source>
</evidence>
<keyword evidence="3" id="KW-1185">Reference proteome</keyword>
<sequence length="205" mass="22750">MTSAEAIARRPRRKRARKVRTAIASSSDDSSEDEKPAIKSSSENSSDSSDSEGSDAPNSHHFDQEPDNDHELNLDDEYTQEDTLDPPKIHLPSNRLDDAAPSRRARTLVGGRLSTMSSTEISQELQEKQRETFRSLYMQALTEEFDDELDTLRQQDPLLVDDTSTSAATGRMALLIDALSFGYETLAEGSMQRNNDVDQVALALS</sequence>
<evidence type="ECO:0000256" key="1">
    <source>
        <dbReference type="SAM" id="MobiDB-lite"/>
    </source>
</evidence>
<feature type="compositionally biased region" description="Basic and acidic residues" evidence="1">
    <location>
        <begin position="58"/>
        <end position="73"/>
    </location>
</feature>
<protein>
    <recommendedName>
        <fullName evidence="4">Ribosome assembly protein 3</fullName>
    </recommendedName>
</protein>
<reference evidence="2" key="1">
    <citation type="submission" date="2023-03" db="EMBL/GenBank/DDBJ databases">
        <title>Mating type loci evolution in Malassezia.</title>
        <authorList>
            <person name="Coelho M.A."/>
        </authorList>
    </citation>
    <scope>NUCLEOTIDE SEQUENCE</scope>
    <source>
        <strain evidence="2">CBS 12830</strain>
    </source>
</reference>
<evidence type="ECO:0008006" key="4">
    <source>
        <dbReference type="Google" id="ProtNLM"/>
    </source>
</evidence>
<accession>A0AAF0EAS6</accession>
<dbReference type="AlphaFoldDB" id="A0AAF0EAS6"/>